<dbReference type="InterPro" id="IPR004294">
    <property type="entry name" value="Carotenoid_Oase"/>
</dbReference>
<protein>
    <submittedName>
        <fullName evidence="6">Uncharacterized protein</fullName>
    </submittedName>
</protein>
<reference evidence="7" key="1">
    <citation type="submission" date="2017-11" db="EMBL/GenBank/DDBJ databases">
        <authorList>
            <person name="Chan K.G."/>
            <person name="Lee L.S."/>
        </authorList>
    </citation>
    <scope>NUCLEOTIDE SEQUENCE [LARGE SCALE GENOMIC DNA]</scope>
    <source>
        <strain evidence="7">DSM 100970</strain>
    </source>
</reference>
<feature type="binding site" evidence="5">
    <location>
        <position position="294"/>
    </location>
    <ligand>
        <name>Fe cation</name>
        <dbReference type="ChEBI" id="CHEBI:24875"/>
        <note>catalytic</note>
    </ligand>
</feature>
<comment type="cofactor">
    <cofactor evidence="5">
        <name>Fe(2+)</name>
        <dbReference type="ChEBI" id="CHEBI:29033"/>
    </cofactor>
    <text evidence="5">Binds 1 Fe(2+) ion per subunit.</text>
</comment>
<feature type="binding site" evidence="5">
    <location>
        <position position="231"/>
    </location>
    <ligand>
        <name>Fe cation</name>
        <dbReference type="ChEBI" id="CHEBI:24875"/>
        <note>catalytic</note>
    </ligand>
</feature>
<dbReference type="PANTHER" id="PTHR10543:SF89">
    <property type="entry name" value="CAROTENOID 9,10(9',10')-CLEAVAGE DIOXYGENASE 1"/>
    <property type="match status" value="1"/>
</dbReference>
<dbReference type="Pfam" id="PF03055">
    <property type="entry name" value="RPE65"/>
    <property type="match status" value="1"/>
</dbReference>
<sequence length="473" mass="53723">MQGWIMGWNFWSNVRKLPPVNSPYLEGGHKPVLDEVELHDPQVIGEIPTQLNGQYLRNGPNPYFTPYTYTYPIDGDGMIHRISIKDGKVSYKNAFVKTNGLQAELKAGKALYGGIALPIPPDPKYVKTDETGKSSASIHIVKWGNNLLALYETTPAYLLDNNLATIGEFQPDGRDSPFNVNAHHRVDPKTGQIYMFIYNTYGVPLTLYEFNQDYQLIKSVDVEKPQNTMIHDFLITENYIIIFDMPAIFNVAGNDGSEPFFAFYPDKSVTIILVKRSDYSISRIENIPSFFVYHFVNAYEEDNKIIFDMVLHKKLNLNPALNENNIPPALYRGSIDLETLHYQHKCLCDSLIVEFPSYNLDYCAQKYQFAYLVAKKPDNAGGFNLLIKYDLVNNKFIYTDFGADTEIGEATFVTARDSSNDEDDGYLVLFVYCKSSDCSDFVVLNAKNMQEIARVKLPRRVPHGLHGSWIAAK</sequence>
<organism evidence="6 7">
    <name type="scientific">Aquella oligotrophica</name>
    <dbReference type="NCBI Taxonomy" id="2067065"/>
    <lineage>
        <taxon>Bacteria</taxon>
        <taxon>Pseudomonadati</taxon>
        <taxon>Pseudomonadota</taxon>
        <taxon>Betaproteobacteria</taxon>
        <taxon>Neisseriales</taxon>
        <taxon>Neisseriaceae</taxon>
        <taxon>Aquella</taxon>
    </lineage>
</organism>
<evidence type="ECO:0000256" key="1">
    <source>
        <dbReference type="ARBA" id="ARBA00006787"/>
    </source>
</evidence>
<dbReference type="GO" id="GO:0010436">
    <property type="term" value="F:carotenoid dioxygenase activity"/>
    <property type="evidence" value="ECO:0007669"/>
    <property type="project" value="TreeGrafter"/>
</dbReference>
<proteinExistence type="inferred from homology"/>
<evidence type="ECO:0000256" key="4">
    <source>
        <dbReference type="ARBA" id="ARBA00023004"/>
    </source>
</evidence>
<keyword evidence="4 5" id="KW-0408">Iron</keyword>
<dbReference type="KEGG" id="nba:CUN60_01400"/>
<feature type="binding site" evidence="5">
    <location>
        <position position="466"/>
    </location>
    <ligand>
        <name>Fe cation</name>
        <dbReference type="ChEBI" id="CHEBI:24875"/>
        <note>catalytic</note>
    </ligand>
</feature>
<evidence type="ECO:0000256" key="2">
    <source>
        <dbReference type="ARBA" id="ARBA00022723"/>
    </source>
</evidence>
<keyword evidence="7" id="KW-1185">Reference proteome</keyword>
<evidence type="ECO:0000256" key="3">
    <source>
        <dbReference type="ARBA" id="ARBA00023002"/>
    </source>
</evidence>
<evidence type="ECO:0000313" key="6">
    <source>
        <dbReference type="EMBL" id="AUR51013.1"/>
    </source>
</evidence>
<gene>
    <name evidence="6" type="ORF">CUN60_01400</name>
</gene>
<dbReference type="Proteomes" id="UP000236655">
    <property type="component" value="Chromosome"/>
</dbReference>
<keyword evidence="3" id="KW-0560">Oxidoreductase</keyword>
<accession>A0A2I7N3J3</accession>
<dbReference type="EMBL" id="CP024847">
    <property type="protein sequence ID" value="AUR51013.1"/>
    <property type="molecule type" value="Genomic_DNA"/>
</dbReference>
<dbReference type="GO" id="GO:0016121">
    <property type="term" value="P:carotene catabolic process"/>
    <property type="evidence" value="ECO:0007669"/>
    <property type="project" value="TreeGrafter"/>
</dbReference>
<feature type="binding site" evidence="5">
    <location>
        <position position="183"/>
    </location>
    <ligand>
        <name>Fe cation</name>
        <dbReference type="ChEBI" id="CHEBI:24875"/>
        <note>catalytic</note>
    </ligand>
</feature>
<dbReference type="PANTHER" id="PTHR10543">
    <property type="entry name" value="BETA-CAROTENE DIOXYGENASE"/>
    <property type="match status" value="1"/>
</dbReference>
<name>A0A2I7N3J3_9NEIS</name>
<dbReference type="AlphaFoldDB" id="A0A2I7N3J3"/>
<dbReference type="GO" id="GO:0046872">
    <property type="term" value="F:metal ion binding"/>
    <property type="evidence" value="ECO:0007669"/>
    <property type="project" value="UniProtKB-KW"/>
</dbReference>
<evidence type="ECO:0000256" key="5">
    <source>
        <dbReference type="PIRSR" id="PIRSR604294-1"/>
    </source>
</evidence>
<comment type="similarity">
    <text evidence="1">Belongs to the carotenoid oxygenase family.</text>
</comment>
<keyword evidence="2 5" id="KW-0479">Metal-binding</keyword>
<evidence type="ECO:0000313" key="7">
    <source>
        <dbReference type="Proteomes" id="UP000236655"/>
    </source>
</evidence>